<dbReference type="InterPro" id="IPR019775">
    <property type="entry name" value="WD40_repeat_CS"/>
</dbReference>
<reference evidence="6 7" key="1">
    <citation type="submission" date="2019-02" db="EMBL/GenBank/DDBJ databases">
        <title>Planctomycetal bacteria perform biofilm scaping via a novel small molecule.</title>
        <authorList>
            <person name="Jeske O."/>
            <person name="Boedeker C."/>
            <person name="Wiegand S."/>
            <person name="Breitling P."/>
            <person name="Kallscheuer N."/>
            <person name="Jogler M."/>
            <person name="Rohde M."/>
            <person name="Petersen J."/>
            <person name="Medema M.H."/>
            <person name="Surup F."/>
            <person name="Jogler C."/>
        </authorList>
    </citation>
    <scope>NUCLEOTIDE SEQUENCE [LARGE SCALE GENOMIC DNA]</scope>
    <source>
        <strain evidence="6 7">Mal15</strain>
    </source>
</reference>
<dbReference type="SUPFAM" id="SSF46626">
    <property type="entry name" value="Cytochrome c"/>
    <property type="match status" value="1"/>
</dbReference>
<organism evidence="6 7">
    <name type="scientific">Stieleria maiorica</name>
    <dbReference type="NCBI Taxonomy" id="2795974"/>
    <lineage>
        <taxon>Bacteria</taxon>
        <taxon>Pseudomonadati</taxon>
        <taxon>Planctomycetota</taxon>
        <taxon>Planctomycetia</taxon>
        <taxon>Pirellulales</taxon>
        <taxon>Pirellulaceae</taxon>
        <taxon>Stieleria</taxon>
    </lineage>
</organism>
<feature type="coiled-coil region" evidence="4">
    <location>
        <begin position="516"/>
        <end position="557"/>
    </location>
</feature>
<dbReference type="GO" id="GO:0009055">
    <property type="term" value="F:electron transfer activity"/>
    <property type="evidence" value="ECO:0007669"/>
    <property type="project" value="InterPro"/>
</dbReference>
<dbReference type="Gene3D" id="2.130.10.10">
    <property type="entry name" value="YVTN repeat-like/Quinoprotein amine dehydrogenase"/>
    <property type="match status" value="2"/>
</dbReference>
<dbReference type="PROSITE" id="PS50082">
    <property type="entry name" value="WD_REPEATS_2"/>
    <property type="match status" value="3"/>
</dbReference>
<dbReference type="InterPro" id="IPR015943">
    <property type="entry name" value="WD40/YVTN_repeat-like_dom_sf"/>
</dbReference>
<dbReference type="InterPro" id="IPR050995">
    <property type="entry name" value="WD-F-box_domain-protein"/>
</dbReference>
<dbReference type="PRINTS" id="PR00320">
    <property type="entry name" value="GPROTEINBRPT"/>
</dbReference>
<dbReference type="SUPFAM" id="SSF50998">
    <property type="entry name" value="Quinoprotein alcohol dehydrogenase-like"/>
    <property type="match status" value="1"/>
</dbReference>
<evidence type="ECO:0000313" key="6">
    <source>
        <dbReference type="EMBL" id="QEF99557.1"/>
    </source>
</evidence>
<dbReference type="AlphaFoldDB" id="A0A5B9MKW3"/>
<dbReference type="PROSITE" id="PS00678">
    <property type="entry name" value="WD_REPEATS_1"/>
    <property type="match status" value="1"/>
</dbReference>
<dbReference type="Pfam" id="PF00400">
    <property type="entry name" value="WD40"/>
    <property type="match status" value="3"/>
</dbReference>
<dbReference type="InterPro" id="IPR011429">
    <property type="entry name" value="Cyt_c_Planctomycete-type"/>
</dbReference>
<dbReference type="InterPro" id="IPR011047">
    <property type="entry name" value="Quinoprotein_ADH-like_sf"/>
</dbReference>
<feature type="domain" description="Cytochrome C Planctomycete-type" evidence="5">
    <location>
        <begin position="69"/>
        <end position="126"/>
    </location>
</feature>
<name>A0A5B9MKW3_9BACT</name>
<dbReference type="PROSITE" id="PS50294">
    <property type="entry name" value="WD_REPEATS_REGION"/>
    <property type="match status" value="3"/>
</dbReference>
<dbReference type="KEGG" id="smam:Mal15_36220"/>
<protein>
    <submittedName>
        <fullName evidence="6">Chromosome partition protein Smc</fullName>
    </submittedName>
</protein>
<feature type="repeat" description="WD" evidence="3">
    <location>
        <begin position="402"/>
        <end position="433"/>
    </location>
</feature>
<evidence type="ECO:0000256" key="1">
    <source>
        <dbReference type="ARBA" id="ARBA00022574"/>
    </source>
</evidence>
<dbReference type="InterPro" id="IPR020472">
    <property type="entry name" value="WD40_PAC1"/>
</dbReference>
<dbReference type="CDD" id="cd00200">
    <property type="entry name" value="WD40"/>
    <property type="match status" value="1"/>
</dbReference>
<gene>
    <name evidence="6" type="primary">smc_5</name>
    <name evidence="6" type="ORF">Mal15_36220</name>
</gene>
<dbReference type="Pfam" id="PF07635">
    <property type="entry name" value="PSCyt1"/>
    <property type="match status" value="1"/>
</dbReference>
<evidence type="ECO:0000256" key="3">
    <source>
        <dbReference type="PROSITE-ProRule" id="PRU00221"/>
    </source>
</evidence>
<keyword evidence="7" id="KW-1185">Reference proteome</keyword>
<evidence type="ECO:0000256" key="2">
    <source>
        <dbReference type="ARBA" id="ARBA00022737"/>
    </source>
</evidence>
<feature type="repeat" description="WD" evidence="3">
    <location>
        <begin position="360"/>
        <end position="401"/>
    </location>
</feature>
<dbReference type="GO" id="GO:0020037">
    <property type="term" value="F:heme binding"/>
    <property type="evidence" value="ECO:0007669"/>
    <property type="project" value="InterPro"/>
</dbReference>
<feature type="repeat" description="WD" evidence="3">
    <location>
        <begin position="318"/>
        <end position="359"/>
    </location>
</feature>
<dbReference type="SMART" id="SM00320">
    <property type="entry name" value="WD40"/>
    <property type="match status" value="6"/>
</dbReference>
<dbReference type="InterPro" id="IPR001680">
    <property type="entry name" value="WD40_rpt"/>
</dbReference>
<dbReference type="EMBL" id="CP036264">
    <property type="protein sequence ID" value="QEF99557.1"/>
    <property type="molecule type" value="Genomic_DNA"/>
</dbReference>
<feature type="coiled-coil region" evidence="4">
    <location>
        <begin position="596"/>
        <end position="665"/>
    </location>
</feature>
<dbReference type="Proteomes" id="UP000321353">
    <property type="component" value="Chromosome"/>
</dbReference>
<evidence type="ECO:0000259" key="5">
    <source>
        <dbReference type="Pfam" id="PF07635"/>
    </source>
</evidence>
<proteinExistence type="predicted"/>
<accession>A0A5B9MKW3</accession>
<keyword evidence="1 3" id="KW-0853">WD repeat</keyword>
<sequence>MLTKLKRVPFPASLSPAMSSGSTMVRSMPARFVLLFVAVAAASVGQAAEEAPKKVTYEDDVKPIFRQYCLNCHQQSDKKGGLALDTFGSVVEGGGSGEVVFDDGDAESSRLWQLVNHDDTPVMPPNQDKLPADKLAVIRAWIEGGILENSGSKAKAKKKNALAFVASSGGKPEGPVAMPETLPLETPVVTSRAAAVTAIAASPWAPLVAVAGQNQIVMYHSDTAELLGILPFPEGVAQDIRFNRDGSYLIVGGGEHSVLGIVAIYDVKTGERVATVGDELDIVFGADANETLSRVAMGGPQKMLRIFDVGSGEKLFDIKKHTDWIFSVAYSPDGVLLASGDRSGGLVVWEAETGREYLDLAGHKGGINSIAWRDDSNVLASASEDGTVKLWDMNSGKAIKSINAHGGGVTAVSFDHQARLATAGRDNRAKLWDATGKELKSFSHGSEDMLEVAITHDGNRMVYGDWTGAVFNTPVDDPNAMVRIAANPEPAAKRAEAVKTTLVSIQEKLTPAKANLDQANAAVAAAQKSLADLDQKIAMLNKQAAESDEAAKNTEQASAAFDEQLPALTTAIRDLQDEVTALRVALKADASKMIPLAESEEKLAGKLTEMAKQRRNRVAMIDVIKTHQQTAAARKAEAEKLAAGRAELQTKLDQAQSLAQAAKKAHDEIAAAASKVQSKMDRLLAEIQ</sequence>
<keyword evidence="4" id="KW-0175">Coiled coil</keyword>
<dbReference type="PANTHER" id="PTHR14604:SF3">
    <property type="entry name" value="SPERM-ASSOCIATED ANTIGEN 16 PROTEIN"/>
    <property type="match status" value="1"/>
</dbReference>
<evidence type="ECO:0000313" key="7">
    <source>
        <dbReference type="Proteomes" id="UP000321353"/>
    </source>
</evidence>
<dbReference type="PANTHER" id="PTHR14604">
    <property type="entry name" value="WD40 REPEAT PF20"/>
    <property type="match status" value="1"/>
</dbReference>
<evidence type="ECO:0000256" key="4">
    <source>
        <dbReference type="SAM" id="Coils"/>
    </source>
</evidence>
<dbReference type="InterPro" id="IPR036909">
    <property type="entry name" value="Cyt_c-like_dom_sf"/>
</dbReference>
<keyword evidence="2" id="KW-0677">Repeat</keyword>